<feature type="compositionally biased region" description="Basic and acidic residues" evidence="1">
    <location>
        <begin position="247"/>
        <end position="262"/>
    </location>
</feature>
<protein>
    <submittedName>
        <fullName evidence="4">Uncharacterized protein</fullName>
    </submittedName>
</protein>
<keyword evidence="3" id="KW-0732">Signal</keyword>
<gene>
    <name evidence="4" type="ORF">ACFFN1_08065</name>
</gene>
<evidence type="ECO:0000256" key="2">
    <source>
        <dbReference type="SAM" id="Phobius"/>
    </source>
</evidence>
<dbReference type="EMBL" id="JBHMAU010000052">
    <property type="protein sequence ID" value="MFB9776358.1"/>
    <property type="molecule type" value="Genomic_DNA"/>
</dbReference>
<organism evidence="4 5">
    <name type="scientific">Brevibacterium otitidis</name>
    <dbReference type="NCBI Taxonomy" id="53364"/>
    <lineage>
        <taxon>Bacteria</taxon>
        <taxon>Bacillati</taxon>
        <taxon>Actinomycetota</taxon>
        <taxon>Actinomycetes</taxon>
        <taxon>Micrococcales</taxon>
        <taxon>Brevibacteriaceae</taxon>
        <taxon>Brevibacterium</taxon>
    </lineage>
</organism>
<accession>A0ABV5X2F7</accession>
<evidence type="ECO:0000256" key="1">
    <source>
        <dbReference type="SAM" id="MobiDB-lite"/>
    </source>
</evidence>
<keyword evidence="2" id="KW-1133">Transmembrane helix</keyword>
<keyword evidence="5" id="KW-1185">Reference proteome</keyword>
<evidence type="ECO:0000256" key="3">
    <source>
        <dbReference type="SAM" id="SignalP"/>
    </source>
</evidence>
<feature type="signal peptide" evidence="3">
    <location>
        <begin position="1"/>
        <end position="20"/>
    </location>
</feature>
<reference evidence="4 5" key="1">
    <citation type="submission" date="2024-09" db="EMBL/GenBank/DDBJ databases">
        <authorList>
            <person name="Sun Q."/>
            <person name="Mori K."/>
        </authorList>
    </citation>
    <scope>NUCLEOTIDE SEQUENCE [LARGE SCALE GENOMIC DNA]</scope>
    <source>
        <strain evidence="4 5">JCM 11683</strain>
    </source>
</reference>
<name>A0ABV5X2F7_9MICO</name>
<feature type="compositionally biased region" description="Low complexity" evidence="1">
    <location>
        <begin position="190"/>
        <end position="203"/>
    </location>
</feature>
<proteinExistence type="predicted"/>
<comment type="caution">
    <text evidence="4">The sequence shown here is derived from an EMBL/GenBank/DDBJ whole genome shotgun (WGS) entry which is preliminary data.</text>
</comment>
<feature type="chain" id="PRO_5047459396" evidence="3">
    <location>
        <begin position="21"/>
        <end position="385"/>
    </location>
</feature>
<feature type="region of interest" description="Disordered" evidence="1">
    <location>
        <begin position="135"/>
        <end position="352"/>
    </location>
</feature>
<dbReference type="Proteomes" id="UP001589707">
    <property type="component" value="Unassembled WGS sequence"/>
</dbReference>
<keyword evidence="2" id="KW-0812">Transmembrane</keyword>
<evidence type="ECO:0000313" key="4">
    <source>
        <dbReference type="EMBL" id="MFB9776358.1"/>
    </source>
</evidence>
<feature type="compositionally biased region" description="Pro residues" evidence="1">
    <location>
        <begin position="204"/>
        <end position="218"/>
    </location>
</feature>
<dbReference type="RefSeq" id="WP_376840171.1">
    <property type="nucleotide sequence ID" value="NZ_JBHMAU010000052.1"/>
</dbReference>
<feature type="compositionally biased region" description="Polar residues" evidence="1">
    <location>
        <begin position="55"/>
        <end position="66"/>
    </location>
</feature>
<feature type="transmembrane region" description="Helical" evidence="2">
    <location>
        <begin position="357"/>
        <end position="378"/>
    </location>
</feature>
<sequence length="385" mass="38482">MGGALLVPLSATVPAASAPAAEAVAGSSAGPTGADAAASETPTFSDPPEVPSPDPTNLQLPTSTDTPGEDDGTLIKGVGRYDAKAGTVQFVRADDRTPLTNELILGTFDCNIEGLSACAVDGNGFLIVAGSSLPQPAAAGKPPGPGEQITFRTDPKITFDLGPDGALSVTSPQVPSDSLGDPGPSPTPSSSPSASPSPSQEPSSGPPSQEPTSGPPSQEPSQEPTQRPGPKPTDKAPDDDDKGGSGSRDDDSDRKDESRESRPPNSLDDPNNGNGQQSDRLPDQAGDDWAPTGDGDDSRTHNYADPVPQAPGSGAADGEDTISADHPGDGATSRANSTAPGQADREAADLASAAGPAWAIGGLVGIAAIAAGLVFFVLGGNRRRH</sequence>
<feature type="region of interest" description="Disordered" evidence="1">
    <location>
        <begin position="16"/>
        <end position="74"/>
    </location>
</feature>
<evidence type="ECO:0000313" key="5">
    <source>
        <dbReference type="Proteomes" id="UP001589707"/>
    </source>
</evidence>
<keyword evidence="2" id="KW-0472">Membrane</keyword>
<feature type="compositionally biased region" description="Polar residues" evidence="1">
    <location>
        <begin position="268"/>
        <end position="279"/>
    </location>
</feature>
<feature type="compositionally biased region" description="Low complexity" evidence="1">
    <location>
        <begin position="16"/>
        <end position="31"/>
    </location>
</feature>